<evidence type="ECO:0000259" key="8">
    <source>
        <dbReference type="SMART" id="SM00849"/>
    </source>
</evidence>
<dbReference type="SMART" id="SM00849">
    <property type="entry name" value="Lactamase_B"/>
    <property type="match status" value="1"/>
</dbReference>
<dbReference type="InterPro" id="IPR035680">
    <property type="entry name" value="Clx_II_MBL"/>
</dbReference>
<feature type="binding site" evidence="7">
    <location>
        <position position="61"/>
    </location>
    <ligand>
        <name>Zn(2+)</name>
        <dbReference type="ChEBI" id="CHEBI:29105"/>
        <label>2</label>
    </ligand>
</feature>
<dbReference type="NCBIfam" id="TIGR03413">
    <property type="entry name" value="GSH_gloB"/>
    <property type="match status" value="1"/>
</dbReference>
<feature type="domain" description="Metallo-beta-lactamase" evidence="8">
    <location>
        <begin position="13"/>
        <end position="171"/>
    </location>
</feature>
<feature type="binding site" evidence="7">
    <location>
        <position position="60"/>
    </location>
    <ligand>
        <name>Zn(2+)</name>
        <dbReference type="ChEBI" id="CHEBI:29105"/>
        <label>2</label>
    </ligand>
</feature>
<feature type="binding site" evidence="7">
    <location>
        <position position="133"/>
    </location>
    <ligand>
        <name>Zn(2+)</name>
        <dbReference type="ChEBI" id="CHEBI:29105"/>
        <label>1</label>
    </ligand>
</feature>
<evidence type="ECO:0000256" key="6">
    <source>
        <dbReference type="ARBA" id="ARBA00022833"/>
    </source>
</evidence>
<accession>A0A212LKV7</accession>
<evidence type="ECO:0000256" key="4">
    <source>
        <dbReference type="ARBA" id="ARBA00022723"/>
    </source>
</evidence>
<dbReference type="SUPFAM" id="SSF56281">
    <property type="entry name" value="Metallo-hydrolase/oxidoreductase"/>
    <property type="match status" value="1"/>
</dbReference>
<comment type="function">
    <text evidence="7">Thiolesterase that catalyzes the hydrolysis of S-D-lactoyl-glutathione to form glutathione and D-lactic acid.</text>
</comment>
<dbReference type="GO" id="GO:0046872">
    <property type="term" value="F:metal ion binding"/>
    <property type="evidence" value="ECO:0007669"/>
    <property type="project" value="UniProtKB-KW"/>
</dbReference>
<feature type="binding site" evidence="7">
    <location>
        <position position="133"/>
    </location>
    <ligand>
        <name>Zn(2+)</name>
        <dbReference type="ChEBI" id="CHEBI:29105"/>
        <label>2</label>
    </ligand>
</feature>
<evidence type="ECO:0000256" key="7">
    <source>
        <dbReference type="HAMAP-Rule" id="MF_01374"/>
    </source>
</evidence>
<dbReference type="RefSeq" id="WP_288197918.1">
    <property type="nucleotide sequence ID" value="NZ_LT608334.1"/>
</dbReference>
<comment type="pathway">
    <text evidence="2 7">Secondary metabolite metabolism; methylglyoxal degradation; (R)-lactate from methylglyoxal: step 2/2.</text>
</comment>
<evidence type="ECO:0000256" key="5">
    <source>
        <dbReference type="ARBA" id="ARBA00022801"/>
    </source>
</evidence>
<feature type="binding site" evidence="7">
    <location>
        <position position="58"/>
    </location>
    <ligand>
        <name>Zn(2+)</name>
        <dbReference type="ChEBI" id="CHEBI:29105"/>
        <label>1</label>
    </ligand>
</feature>
<protein>
    <recommendedName>
        <fullName evidence="7">Hydroxyacylglutathione hydrolase</fullName>
        <ecNumber evidence="7">3.1.2.6</ecNumber>
    </recommendedName>
    <alternativeName>
        <fullName evidence="7">Glyoxalase II</fullName>
        <shortName evidence="7">Glx II</shortName>
    </alternativeName>
</protein>
<keyword evidence="4 7" id="KW-0479">Metal-binding</keyword>
<dbReference type="CDD" id="cd07723">
    <property type="entry name" value="hydroxyacylglutathione_hydrolase_MBL-fold"/>
    <property type="match status" value="1"/>
</dbReference>
<feature type="binding site" evidence="7">
    <location>
        <position position="114"/>
    </location>
    <ligand>
        <name>Zn(2+)</name>
        <dbReference type="ChEBI" id="CHEBI:29105"/>
        <label>1</label>
    </ligand>
</feature>
<dbReference type="Pfam" id="PF16123">
    <property type="entry name" value="HAGH_C"/>
    <property type="match status" value="1"/>
</dbReference>
<dbReference type="GO" id="GO:0004416">
    <property type="term" value="F:hydroxyacylglutathione hydrolase activity"/>
    <property type="evidence" value="ECO:0007669"/>
    <property type="project" value="UniProtKB-UniRule"/>
</dbReference>
<dbReference type="InterPro" id="IPR032282">
    <property type="entry name" value="HAGH_C"/>
</dbReference>
<feature type="binding site" evidence="7">
    <location>
        <position position="56"/>
    </location>
    <ligand>
        <name>Zn(2+)</name>
        <dbReference type="ChEBI" id="CHEBI:29105"/>
        <label>1</label>
    </ligand>
</feature>
<dbReference type="AlphaFoldDB" id="A0A212LKV7"/>
<dbReference type="UniPathway" id="UPA00619">
    <property type="reaction ID" value="UER00676"/>
</dbReference>
<dbReference type="InterPro" id="IPR050110">
    <property type="entry name" value="Glyoxalase_II_hydrolase"/>
</dbReference>
<comment type="catalytic activity">
    <reaction evidence="1 7">
        <text>an S-(2-hydroxyacyl)glutathione + H2O = a 2-hydroxy carboxylate + glutathione + H(+)</text>
        <dbReference type="Rhea" id="RHEA:21864"/>
        <dbReference type="ChEBI" id="CHEBI:15377"/>
        <dbReference type="ChEBI" id="CHEBI:15378"/>
        <dbReference type="ChEBI" id="CHEBI:57925"/>
        <dbReference type="ChEBI" id="CHEBI:58896"/>
        <dbReference type="ChEBI" id="CHEBI:71261"/>
        <dbReference type="EC" id="3.1.2.6"/>
    </reaction>
</comment>
<evidence type="ECO:0000256" key="1">
    <source>
        <dbReference type="ARBA" id="ARBA00001623"/>
    </source>
</evidence>
<evidence type="ECO:0000256" key="2">
    <source>
        <dbReference type="ARBA" id="ARBA00004963"/>
    </source>
</evidence>
<dbReference type="EC" id="3.1.2.6" evidence="7"/>
<keyword evidence="5 7" id="KW-0378">Hydrolase</keyword>
<dbReference type="PANTHER" id="PTHR43705">
    <property type="entry name" value="HYDROXYACYLGLUTATHIONE HYDROLASE"/>
    <property type="match status" value="1"/>
</dbReference>
<dbReference type="InterPro" id="IPR017782">
    <property type="entry name" value="Hydroxyacylglutathione_Hdrlase"/>
</dbReference>
<comment type="subunit">
    <text evidence="7">Monomer.</text>
</comment>
<dbReference type="PIRSF" id="PIRSF005457">
    <property type="entry name" value="Glx"/>
    <property type="match status" value="1"/>
</dbReference>
<dbReference type="GO" id="GO:0019243">
    <property type="term" value="P:methylglyoxal catabolic process to D-lactate via S-lactoyl-glutathione"/>
    <property type="evidence" value="ECO:0007669"/>
    <property type="project" value="UniProtKB-UniRule"/>
</dbReference>
<evidence type="ECO:0000313" key="9">
    <source>
        <dbReference type="EMBL" id="SCM78163.1"/>
    </source>
</evidence>
<dbReference type="Gene3D" id="3.60.15.10">
    <property type="entry name" value="Ribonuclease Z/Hydroxyacylglutathione hydrolase-like"/>
    <property type="match status" value="1"/>
</dbReference>
<dbReference type="PANTHER" id="PTHR43705:SF1">
    <property type="entry name" value="HYDROXYACYLGLUTATHIONE HYDROLASE GLOB"/>
    <property type="match status" value="1"/>
</dbReference>
<dbReference type="EMBL" id="FMJD01000010">
    <property type="protein sequence ID" value="SCM78163.1"/>
    <property type="molecule type" value="Genomic_DNA"/>
</dbReference>
<comment type="similarity">
    <text evidence="3 7">Belongs to the metallo-beta-lactamase superfamily. Glyoxalase II family.</text>
</comment>
<gene>
    <name evidence="7 9" type="primary">gloB</name>
    <name evidence="9" type="ORF">KL86PLE_60485</name>
</gene>
<feature type="binding site" evidence="7">
    <location>
        <position position="171"/>
    </location>
    <ligand>
        <name>Zn(2+)</name>
        <dbReference type="ChEBI" id="CHEBI:29105"/>
        <label>2</label>
    </ligand>
</feature>
<comment type="cofactor">
    <cofactor evidence="7">
        <name>Zn(2+)</name>
        <dbReference type="ChEBI" id="CHEBI:29105"/>
    </cofactor>
    <text evidence="7">Binds 2 Zn(2+) ions per subunit.</text>
</comment>
<dbReference type="Pfam" id="PF00753">
    <property type="entry name" value="Lactamase_B"/>
    <property type="match status" value="1"/>
</dbReference>
<sequence>MVPKIDVIACLSDNYAYLLRDEESGAAVVFDAPEAAPILAAVEASGGRLDALLLTHHHGDHIEGAADIVGRTGAKLIGAAADAHRLPPLDRAIADGEGFSVGPFGFRVIATPGHTRGHIVYHAPAARALFSGDTLFSLGCGRLFEGSAADMWESLLRLAALPPETGVYPGHEYTASNGRFALTVDPDNAALAERIAEVEALRAAGRPTVPVPLRRELLTNPFLRAGDPGLAARLGLAGHPAVEVFAELRRRKDGFR</sequence>
<keyword evidence="6 7" id="KW-0862">Zinc</keyword>
<name>A0A212LKV7_9HYPH</name>
<organism evidence="9">
    <name type="scientific">uncultured Pleomorphomonas sp</name>
    <dbReference type="NCBI Taxonomy" id="442121"/>
    <lineage>
        <taxon>Bacteria</taxon>
        <taxon>Pseudomonadati</taxon>
        <taxon>Pseudomonadota</taxon>
        <taxon>Alphaproteobacteria</taxon>
        <taxon>Hyphomicrobiales</taxon>
        <taxon>Pleomorphomonadaceae</taxon>
        <taxon>Pleomorphomonas</taxon>
        <taxon>environmental samples</taxon>
    </lineage>
</organism>
<dbReference type="HAMAP" id="MF_01374">
    <property type="entry name" value="Glyoxalase_2"/>
    <property type="match status" value="1"/>
</dbReference>
<dbReference type="InterPro" id="IPR001279">
    <property type="entry name" value="Metallo-B-lactamas"/>
</dbReference>
<reference evidence="9" key="1">
    <citation type="submission" date="2016-08" db="EMBL/GenBank/DDBJ databases">
        <authorList>
            <person name="Seilhamer J.J."/>
        </authorList>
    </citation>
    <scope>NUCLEOTIDE SEQUENCE</scope>
    <source>
        <strain evidence="9">86</strain>
    </source>
</reference>
<dbReference type="InterPro" id="IPR036866">
    <property type="entry name" value="RibonucZ/Hydroxyglut_hydro"/>
</dbReference>
<evidence type="ECO:0000256" key="3">
    <source>
        <dbReference type="ARBA" id="ARBA00006759"/>
    </source>
</evidence>
<proteinExistence type="inferred from homology"/>